<keyword evidence="2" id="KW-1185">Reference proteome</keyword>
<name>A0ABP9A3L6_9FLAO</name>
<evidence type="ECO:0000313" key="2">
    <source>
        <dbReference type="Proteomes" id="UP001500141"/>
    </source>
</evidence>
<accession>A0ABP9A3L6</accession>
<evidence type="ECO:0008006" key="3">
    <source>
        <dbReference type="Google" id="ProtNLM"/>
    </source>
</evidence>
<dbReference type="RefSeq" id="WP_264544692.1">
    <property type="nucleotide sequence ID" value="NZ_BAABIP010000018.1"/>
</dbReference>
<proteinExistence type="predicted"/>
<gene>
    <name evidence="1" type="ORF">GCM10023230_23380</name>
</gene>
<dbReference type="EMBL" id="BAABIP010000018">
    <property type="protein sequence ID" value="GAA4772281.1"/>
    <property type="molecule type" value="Genomic_DNA"/>
</dbReference>
<evidence type="ECO:0000313" key="1">
    <source>
        <dbReference type="EMBL" id="GAA4772281.1"/>
    </source>
</evidence>
<protein>
    <recommendedName>
        <fullName evidence="3">Lipocalin-like domain-containing protein</fullName>
    </recommendedName>
</protein>
<dbReference type="Proteomes" id="UP001500141">
    <property type="component" value="Unassembled WGS sequence"/>
</dbReference>
<organism evidence="1 2">
    <name type="scientific">Flavobacterium hankyongi</name>
    <dbReference type="NCBI Taxonomy" id="1176532"/>
    <lineage>
        <taxon>Bacteria</taxon>
        <taxon>Pseudomonadati</taxon>
        <taxon>Bacteroidota</taxon>
        <taxon>Flavobacteriia</taxon>
        <taxon>Flavobacteriales</taxon>
        <taxon>Flavobacteriaceae</taxon>
        <taxon>Flavobacterium</taxon>
    </lineage>
</organism>
<reference evidence="2" key="1">
    <citation type="journal article" date="2019" name="Int. J. Syst. Evol. Microbiol.">
        <title>The Global Catalogue of Microorganisms (GCM) 10K type strain sequencing project: providing services to taxonomists for standard genome sequencing and annotation.</title>
        <authorList>
            <consortium name="The Broad Institute Genomics Platform"/>
            <consortium name="The Broad Institute Genome Sequencing Center for Infectious Disease"/>
            <person name="Wu L."/>
            <person name="Ma J."/>
        </authorList>
    </citation>
    <scope>NUCLEOTIDE SEQUENCE [LARGE SCALE GENOMIC DNA]</scope>
    <source>
        <strain evidence="2">JCM 18198</strain>
    </source>
</reference>
<comment type="caution">
    <text evidence="1">The sequence shown here is derived from an EMBL/GenBank/DDBJ whole genome shotgun (WGS) entry which is preliminary data.</text>
</comment>
<sequence>MKKIYVFIIILATLLFLIIYPKHNLDLGGTWFVNKIQLNNENIDGSFVKIDDWRKTIFFEKDHNHQIIANFKIKYDSIFPYMILSSKEKSLNGKFDIKKDTIIHSDVYRNDLIINLKLISKKSCLSLYKTIQPNKKTENFPKRGRP</sequence>